<organism evidence="2 3">
    <name type="scientific">Clostridium gasigenes</name>
    <dbReference type="NCBI Taxonomy" id="94869"/>
    <lineage>
        <taxon>Bacteria</taxon>
        <taxon>Bacillati</taxon>
        <taxon>Bacillota</taxon>
        <taxon>Clostridia</taxon>
        <taxon>Eubacteriales</taxon>
        <taxon>Clostridiaceae</taxon>
        <taxon>Clostridium</taxon>
    </lineage>
</organism>
<dbReference type="PANTHER" id="PTHR33375">
    <property type="entry name" value="CHROMOSOME-PARTITIONING PROTEIN PARB-RELATED"/>
    <property type="match status" value="1"/>
</dbReference>
<gene>
    <name evidence="2" type="ORF">H7E68_11700</name>
</gene>
<proteinExistence type="predicted"/>
<dbReference type="EMBL" id="JACKWY010000006">
    <property type="protein sequence ID" value="MBB6715372.1"/>
    <property type="molecule type" value="Genomic_DNA"/>
</dbReference>
<dbReference type="RefSeq" id="WP_185164675.1">
    <property type="nucleotide sequence ID" value="NZ_JACKWY010000006.1"/>
</dbReference>
<comment type="caution">
    <text evidence="2">The sequence shown here is derived from an EMBL/GenBank/DDBJ whole genome shotgun (WGS) entry which is preliminary data.</text>
</comment>
<dbReference type="Pfam" id="PF02195">
    <property type="entry name" value="ParB_N"/>
    <property type="match status" value="1"/>
</dbReference>
<evidence type="ECO:0000259" key="1">
    <source>
        <dbReference type="SMART" id="SM00470"/>
    </source>
</evidence>
<dbReference type="SMART" id="SM00470">
    <property type="entry name" value="ParB"/>
    <property type="match status" value="1"/>
</dbReference>
<dbReference type="Gene3D" id="3.90.1530.10">
    <property type="entry name" value="Conserved hypothetical protein from pyrococcus furiosus pfu- 392566-001, ParB domain"/>
    <property type="match status" value="1"/>
</dbReference>
<dbReference type="GO" id="GO:0007059">
    <property type="term" value="P:chromosome segregation"/>
    <property type="evidence" value="ECO:0007669"/>
    <property type="project" value="TreeGrafter"/>
</dbReference>
<reference evidence="2 3" key="1">
    <citation type="submission" date="2020-08" db="EMBL/GenBank/DDBJ databases">
        <title>Clostridia isolated from Swiss meat.</title>
        <authorList>
            <person name="Wambui J."/>
            <person name="Stevens M.J.A."/>
            <person name="Stephan R."/>
        </authorList>
    </citation>
    <scope>NUCLEOTIDE SEQUENCE [LARGE SCALE GENOMIC DNA]</scope>
    <source>
        <strain evidence="2 3">CM001</strain>
    </source>
</reference>
<dbReference type="AlphaFoldDB" id="A0A7X0SFH7"/>
<dbReference type="GO" id="GO:0005694">
    <property type="term" value="C:chromosome"/>
    <property type="evidence" value="ECO:0007669"/>
    <property type="project" value="TreeGrafter"/>
</dbReference>
<dbReference type="InterPro" id="IPR050336">
    <property type="entry name" value="Chromosome_partition/occlusion"/>
</dbReference>
<dbReference type="InterPro" id="IPR003115">
    <property type="entry name" value="ParB_N"/>
</dbReference>
<dbReference type="Proteomes" id="UP000585258">
    <property type="component" value="Unassembled WGS sequence"/>
</dbReference>
<dbReference type="SUPFAM" id="SSF110849">
    <property type="entry name" value="ParB/Sulfiredoxin"/>
    <property type="match status" value="1"/>
</dbReference>
<feature type="domain" description="ParB-like N-terminal" evidence="1">
    <location>
        <begin position="5"/>
        <end position="96"/>
    </location>
</feature>
<protein>
    <submittedName>
        <fullName evidence="2">ParB N-terminal domain-containing protein</fullName>
    </submittedName>
</protein>
<name>A0A7X0SFH7_9CLOT</name>
<dbReference type="InterPro" id="IPR036086">
    <property type="entry name" value="ParB/Sulfiredoxin_sf"/>
</dbReference>
<evidence type="ECO:0000313" key="2">
    <source>
        <dbReference type="EMBL" id="MBB6715372.1"/>
    </source>
</evidence>
<dbReference type="PANTHER" id="PTHR33375:SF1">
    <property type="entry name" value="CHROMOSOME-PARTITIONING PROTEIN PARB-RELATED"/>
    <property type="match status" value="1"/>
</dbReference>
<accession>A0A7X0SFH7</accession>
<evidence type="ECO:0000313" key="3">
    <source>
        <dbReference type="Proteomes" id="UP000585258"/>
    </source>
</evidence>
<sequence>MMIITELPINKIKIDIRLWEVQQEHIEPIVASIKQVGLINPITVLEDNGEYTLVTGEHRLRAYMQLNKETIPAHIFVREYEDIELDKAKCVLREVDENIIRRSSDRFEEGYMLYQRKIAYGKLNPEITDENLNNNQRLGADTKEIPKSFMQDTMEKTGIKERTINERVQIGSRINEEDGRRADDLDVSMVILRTIIRGEDTEEVKEGSKIHIDTIEELVSSFDSTKKRNGFYIKCIDKFRNEKGHQYNIVNPVEFANELKSKIYEEYLPEYFDPKVEEKQPDADALIEEPQCTYEKTDNILICDTVYSKQFPEVCNRFMTIHVNNESEFEIVNKVISTFGQEVKIAIICLNAIIFSKYINN</sequence>